<dbReference type="Gene3D" id="2.10.22.10">
    <property type="entry name" value="Antistasin, domain 1"/>
    <property type="match status" value="1"/>
</dbReference>
<dbReference type="OrthoDB" id="406800at2759"/>
<evidence type="ECO:0000313" key="2">
    <source>
        <dbReference type="Proteomes" id="UP000683360"/>
    </source>
</evidence>
<dbReference type="AlphaFoldDB" id="A0A8S3TM37"/>
<comment type="caution">
    <text evidence="1">The sequence shown here is derived from an EMBL/GenBank/DDBJ whole genome shotgun (WGS) entry which is preliminary data.</text>
</comment>
<proteinExistence type="predicted"/>
<reference evidence="1" key="1">
    <citation type="submission" date="2021-03" db="EMBL/GenBank/DDBJ databases">
        <authorList>
            <person name="Bekaert M."/>
        </authorList>
    </citation>
    <scope>NUCLEOTIDE SEQUENCE</scope>
</reference>
<dbReference type="EMBL" id="CAJPWZ010002187">
    <property type="protein sequence ID" value="CAG2232708.1"/>
    <property type="molecule type" value="Genomic_DNA"/>
</dbReference>
<keyword evidence="2" id="KW-1185">Reference proteome</keyword>
<gene>
    <name evidence="1" type="ORF">MEDL_45219</name>
</gene>
<evidence type="ECO:0000313" key="1">
    <source>
        <dbReference type="EMBL" id="CAG2232708.1"/>
    </source>
</evidence>
<name>A0A8S3TM37_MYTED</name>
<protein>
    <recommendedName>
        <fullName evidence="3">Antistasin-like domain-containing protein</fullName>
    </recommendedName>
</protein>
<accession>A0A8S3TM37</accession>
<organism evidence="1 2">
    <name type="scientific">Mytilus edulis</name>
    <name type="common">Blue mussel</name>
    <dbReference type="NCBI Taxonomy" id="6550"/>
    <lineage>
        <taxon>Eukaryota</taxon>
        <taxon>Metazoa</taxon>
        <taxon>Spiralia</taxon>
        <taxon>Lophotrochozoa</taxon>
        <taxon>Mollusca</taxon>
        <taxon>Bivalvia</taxon>
        <taxon>Autobranchia</taxon>
        <taxon>Pteriomorphia</taxon>
        <taxon>Mytilida</taxon>
        <taxon>Mytiloidea</taxon>
        <taxon>Mytilidae</taxon>
        <taxon>Mytilinae</taxon>
        <taxon>Mytilus</taxon>
    </lineage>
</organism>
<sequence length="185" mass="19356">MKERCPDTFRCNEICEHGFSLRTVVGQECPVCQCAVVTDKITMAKSQSESSQGKNVMSGNESSHNTIVSGNMGTHSSGGSTIMNGPSGSISFHESLTGHVPLAGHFNGGTLHQSLSHNLPLAGDLTDRNCIGPTCSAKNGMPTGRKAHIQPSQCAEILTCVVSCKNGYKLGPKGTDGCPSCTCLK</sequence>
<dbReference type="Proteomes" id="UP000683360">
    <property type="component" value="Unassembled WGS sequence"/>
</dbReference>
<evidence type="ECO:0008006" key="3">
    <source>
        <dbReference type="Google" id="ProtNLM"/>
    </source>
</evidence>